<evidence type="ECO:0000256" key="3">
    <source>
        <dbReference type="ARBA" id="ARBA00023274"/>
    </source>
</evidence>
<protein>
    <recommendedName>
        <fullName evidence="4 5">Large ribosomal subunit protein uL10</fullName>
    </recommendedName>
</protein>
<dbReference type="Proteomes" id="UP000236394">
    <property type="component" value="Unassembled WGS sequence"/>
</dbReference>
<dbReference type="AlphaFoldDB" id="A0A2J8B5F1"/>
<comment type="caution">
    <text evidence="6">The sequence shown here is derived from an EMBL/GenBank/DDBJ whole genome shotgun (WGS) entry which is preliminary data.</text>
</comment>
<dbReference type="PROSITE" id="PS01109">
    <property type="entry name" value="RIBOSOMAL_L10"/>
    <property type="match status" value="1"/>
</dbReference>
<dbReference type="NCBIfam" id="NF000955">
    <property type="entry name" value="PRK00099.1-1"/>
    <property type="match status" value="1"/>
</dbReference>
<accession>A0A2J8B5F1</accession>
<comment type="similarity">
    <text evidence="1 5">Belongs to the universal ribosomal protein uL10 family.</text>
</comment>
<dbReference type="OMA" id="VRDQKQA"/>
<dbReference type="RefSeq" id="WP_012993074.1">
    <property type="nucleotide sequence ID" value="NZ_NBZD01000001.1"/>
</dbReference>
<keyword evidence="5" id="KW-0694">RNA-binding</keyword>
<name>A0A2J8B5F1_9FIRM</name>
<comment type="subunit">
    <text evidence="5">Part of the ribosomal stalk of the 50S ribosomal subunit. The N-terminus interacts with L11 and the large rRNA to form the base of the stalk. The C-terminus forms an elongated spine to which L12 dimers bind in a sequential fashion forming a multimeric L10(L12)X complex.</text>
</comment>
<gene>
    <name evidence="5" type="primary">rplJ</name>
    <name evidence="6" type="ORF">B7R76_03795</name>
</gene>
<keyword evidence="5" id="KW-0699">rRNA-binding</keyword>
<proteinExistence type="inferred from homology"/>
<dbReference type="HAMAP" id="MF_00362">
    <property type="entry name" value="Ribosomal_uL10"/>
    <property type="match status" value="1"/>
</dbReference>
<keyword evidence="2 5" id="KW-0689">Ribosomal protein</keyword>
<evidence type="ECO:0000256" key="1">
    <source>
        <dbReference type="ARBA" id="ARBA00008889"/>
    </source>
</evidence>
<comment type="function">
    <text evidence="5">Forms part of the ribosomal stalk, playing a central role in the interaction of the ribosome with GTP-bound translation factors.</text>
</comment>
<dbReference type="GO" id="GO:0003735">
    <property type="term" value="F:structural constituent of ribosome"/>
    <property type="evidence" value="ECO:0007669"/>
    <property type="project" value="InterPro"/>
</dbReference>
<evidence type="ECO:0000256" key="5">
    <source>
        <dbReference type="HAMAP-Rule" id="MF_00362"/>
    </source>
</evidence>
<reference evidence="7" key="1">
    <citation type="submission" date="2017-04" db="EMBL/GenBank/DDBJ databases">
        <authorList>
            <person name="Bumgarner R.E."/>
            <person name="Fredricks D.N."/>
            <person name="Srinivasan S."/>
        </authorList>
    </citation>
    <scope>NUCLEOTIDE SEQUENCE [LARGE SCALE GENOMIC DNA]</scope>
    <source>
        <strain evidence="7">KA00405</strain>
    </source>
</reference>
<dbReference type="Gene3D" id="3.30.70.1730">
    <property type="match status" value="1"/>
</dbReference>
<evidence type="ECO:0000256" key="2">
    <source>
        <dbReference type="ARBA" id="ARBA00022980"/>
    </source>
</evidence>
<dbReference type="PANTHER" id="PTHR11560">
    <property type="entry name" value="39S RIBOSOMAL PROTEIN L10, MITOCHONDRIAL"/>
    <property type="match status" value="1"/>
</dbReference>
<dbReference type="GO" id="GO:0070180">
    <property type="term" value="F:large ribosomal subunit rRNA binding"/>
    <property type="evidence" value="ECO:0007669"/>
    <property type="project" value="UniProtKB-UniRule"/>
</dbReference>
<dbReference type="InterPro" id="IPR001790">
    <property type="entry name" value="Ribosomal_uL10"/>
</dbReference>
<dbReference type="InterPro" id="IPR043141">
    <property type="entry name" value="Ribosomal_uL10-like_sf"/>
</dbReference>
<dbReference type="InterPro" id="IPR047865">
    <property type="entry name" value="Ribosomal_uL10_bac_type"/>
</dbReference>
<dbReference type="EMBL" id="NBZD01000001">
    <property type="protein sequence ID" value="PNH19998.1"/>
    <property type="molecule type" value="Genomic_DNA"/>
</dbReference>
<dbReference type="Gene3D" id="6.10.250.290">
    <property type="match status" value="1"/>
</dbReference>
<dbReference type="SUPFAM" id="SSF160369">
    <property type="entry name" value="Ribosomal protein L10-like"/>
    <property type="match status" value="1"/>
</dbReference>
<dbReference type="CDD" id="cd05797">
    <property type="entry name" value="Ribosomal_L10"/>
    <property type="match status" value="1"/>
</dbReference>
<dbReference type="InterPro" id="IPR002363">
    <property type="entry name" value="Ribosomal_uL10_CS_bac"/>
</dbReference>
<evidence type="ECO:0000313" key="6">
    <source>
        <dbReference type="EMBL" id="PNH19998.1"/>
    </source>
</evidence>
<organism evidence="6 7">
    <name type="scientific">Mageeibacillus indolicus</name>
    <dbReference type="NCBI Taxonomy" id="884684"/>
    <lineage>
        <taxon>Bacteria</taxon>
        <taxon>Bacillati</taxon>
        <taxon>Bacillota</taxon>
        <taxon>Clostridia</taxon>
        <taxon>Eubacteriales</taxon>
        <taxon>Oscillospiraceae</taxon>
        <taxon>Mageeibacillus</taxon>
    </lineage>
</organism>
<dbReference type="GO" id="GO:0006412">
    <property type="term" value="P:translation"/>
    <property type="evidence" value="ECO:0007669"/>
    <property type="project" value="UniProtKB-UniRule"/>
</dbReference>
<keyword evidence="3 5" id="KW-0687">Ribonucleoprotein</keyword>
<evidence type="ECO:0000256" key="4">
    <source>
        <dbReference type="ARBA" id="ARBA00035202"/>
    </source>
</evidence>
<evidence type="ECO:0000313" key="7">
    <source>
        <dbReference type="Proteomes" id="UP000236394"/>
    </source>
</evidence>
<dbReference type="Pfam" id="PF00466">
    <property type="entry name" value="Ribosomal_L10"/>
    <property type="match status" value="1"/>
</dbReference>
<dbReference type="InterPro" id="IPR022973">
    <property type="entry name" value="Ribosomal_uL10_bac"/>
</dbReference>
<dbReference type="GO" id="GO:0015934">
    <property type="term" value="C:large ribosomal subunit"/>
    <property type="evidence" value="ECO:0007669"/>
    <property type="project" value="InterPro"/>
</dbReference>
<sequence length="181" mass="19243">MPSAKILELKKAEVSKLAEAFKNAQTLIVANYRGLTVAQDTELRKALREAGVHYKVVKNTMATLAVREAGIEGLEEVFNGPTAVAYSDNDPVAPAKVIKDFSKKFELLEIKGGATEGKAIGLDVVERLAAIPSRETLLTQLVFTLASPISGLARVINEISKLGGEAPAEAQATEETAPVAE</sequence>